<evidence type="ECO:0000313" key="2">
    <source>
        <dbReference type="Proteomes" id="UP000642819"/>
    </source>
</evidence>
<gene>
    <name evidence="1" type="ORF">GCM10008096_21870</name>
</gene>
<comment type="caution">
    <text evidence="1">The sequence shown here is derived from an EMBL/GenBank/DDBJ whole genome shotgun (WGS) entry which is preliminary data.</text>
</comment>
<proteinExistence type="predicted"/>
<protein>
    <submittedName>
        <fullName evidence="1">Uncharacterized protein</fullName>
    </submittedName>
</protein>
<accession>A0ABQ3GIQ3</accession>
<reference evidence="2" key="1">
    <citation type="journal article" date="2019" name="Int. J. Syst. Evol. Microbiol.">
        <title>The Global Catalogue of Microorganisms (GCM) 10K type strain sequencing project: providing services to taxonomists for standard genome sequencing and annotation.</title>
        <authorList>
            <consortium name="The Broad Institute Genomics Platform"/>
            <consortium name="The Broad Institute Genome Sequencing Center for Infectious Disease"/>
            <person name="Wu L."/>
            <person name="Ma J."/>
        </authorList>
    </citation>
    <scope>NUCLEOTIDE SEQUENCE [LARGE SCALE GENOMIC DNA]</scope>
    <source>
        <strain evidence="2">KCTC 19466</strain>
    </source>
</reference>
<name>A0ABQ3GIQ3_9MICC</name>
<sequence>MRVRVQVDRPRGDLRRIFDGEAEEFWIEAGHQETIQSSTGVDRKGFGTARGPTICWNMHLRTVPRVTPL</sequence>
<dbReference type="Proteomes" id="UP000642819">
    <property type="component" value="Unassembled WGS sequence"/>
</dbReference>
<organism evidence="1 2">
    <name type="scientific">Zhihengliuella salsuginis</name>
    <dbReference type="NCBI Taxonomy" id="578222"/>
    <lineage>
        <taxon>Bacteria</taxon>
        <taxon>Bacillati</taxon>
        <taxon>Actinomycetota</taxon>
        <taxon>Actinomycetes</taxon>
        <taxon>Micrococcales</taxon>
        <taxon>Micrococcaceae</taxon>
        <taxon>Zhihengliuella</taxon>
    </lineage>
</organism>
<keyword evidence="2" id="KW-1185">Reference proteome</keyword>
<evidence type="ECO:0000313" key="1">
    <source>
        <dbReference type="EMBL" id="GHD09327.1"/>
    </source>
</evidence>
<dbReference type="EMBL" id="BMXK01000009">
    <property type="protein sequence ID" value="GHD09327.1"/>
    <property type="molecule type" value="Genomic_DNA"/>
</dbReference>